<organism evidence="2 3">
    <name type="scientific">Yaravirus sp. 'brasiliensis'</name>
    <dbReference type="NCBI Taxonomy" id="2739681"/>
    <lineage>
        <taxon>Viruses</taxon>
        <taxon>Varidnaviria</taxon>
        <taxon>Bamfordvirae</taxon>
        <taxon>Nucleocytoviricota</taxon>
        <taxon>Mriyaviricetes</taxon>
        <taxon>Yaraviridae</taxon>
        <taxon>Yaravirus</taxon>
        <taxon>Yaravirus brasiliense</taxon>
    </lineage>
</organism>
<reference evidence="2" key="1">
    <citation type="submission" date="2020-04" db="EMBL/GenBank/DDBJ databases">
        <title>A mysterious 80 nm amoeba virus with a near complete 'ORFan genome' challenges the classification of DNA viruses.</title>
        <authorList>
            <person name="Boratto P.V.M."/>
            <person name="Oliveira G.P."/>
            <person name="Machado T.B."/>
            <person name="Andrade A.C.S.P."/>
            <person name="Baudoin J.P."/>
            <person name="Klose T."/>
            <person name="Azza S."/>
            <person name="Decloquement P."/>
            <person name="Chabriere E."/>
            <person name="Colson P."/>
            <person name="Levasseur A."/>
            <person name="La Scola B."/>
            <person name="Abrahao J.S."/>
        </authorList>
    </citation>
    <scope>NUCLEOTIDE SEQUENCE</scope>
    <source>
        <strain evidence="2">BHMG</strain>
    </source>
</reference>
<dbReference type="RefSeq" id="YP_010800677.1">
    <property type="nucleotide sequence ID" value="NC_076895.1"/>
</dbReference>
<name>A0AAE7B4H3_9VIRU</name>
<evidence type="ECO:0000313" key="3">
    <source>
        <dbReference type="Proteomes" id="UP000830293"/>
    </source>
</evidence>
<feature type="compositionally biased region" description="Basic and acidic residues" evidence="1">
    <location>
        <begin position="26"/>
        <end position="40"/>
    </location>
</feature>
<accession>A0AAE7B4H3</accession>
<evidence type="ECO:0000313" key="2">
    <source>
        <dbReference type="EMBL" id="QKE44430.1"/>
    </source>
</evidence>
<keyword evidence="3" id="KW-1185">Reference proteome</keyword>
<dbReference type="EMBL" id="MT293574">
    <property type="protein sequence ID" value="QKE44430.1"/>
    <property type="molecule type" value="Genomic_DNA"/>
</dbReference>
<evidence type="ECO:0000256" key="1">
    <source>
        <dbReference type="SAM" id="MobiDB-lite"/>
    </source>
</evidence>
<dbReference type="Proteomes" id="UP000830293">
    <property type="component" value="Segment"/>
</dbReference>
<feature type="region of interest" description="Disordered" evidence="1">
    <location>
        <begin position="1"/>
        <end position="40"/>
    </location>
</feature>
<feature type="compositionally biased region" description="Acidic residues" evidence="1">
    <location>
        <begin position="16"/>
        <end position="25"/>
    </location>
</feature>
<dbReference type="GeneID" id="80539313"/>
<sequence>MSEEDYSESIGSEYSESSDGDYSDDGDFHPNSESDETGHTAELMGDLRKALELFKAHFEKCSTPKAHLYLAMIDQGADALDSYWKDCPEYGF</sequence>
<dbReference type="KEGG" id="vg:80539313"/>
<protein>
    <submittedName>
        <fullName evidence="2">BEN domain-containing protein 3</fullName>
    </submittedName>
</protein>
<proteinExistence type="predicted"/>